<dbReference type="RefSeq" id="WP_231931105.1">
    <property type="nucleotide sequence ID" value="NZ_SJPH01000011.1"/>
</dbReference>
<comment type="caution">
    <text evidence="2">The sequence shown here is derived from an EMBL/GenBank/DDBJ whole genome shotgun (WGS) entry which is preliminary data.</text>
</comment>
<sequence precursor="true">MTHARLLLLVVALTATTAHSQVLFSYEDLDPDATSPVGNGLTITDLFFDAGRPNVGQVDVGAGTSPFMSLLTSPAQIDVSSYVGKAFSGFAETLIPASSTINTGDSVYLQIDYFNDAIGAAGAGNFVRSTNGFYTEAAARDTWLPLALDGIVPAMTDNGNPVDRAAVSVVIADGGFAGGTPNDSGPGAFALIDNFSYTISELPPPNPLFYQNDAPSSATMGLSGVLFEPAVDPLDASNDVGEVIFGGVAKFSNVNIGPQVQVSAFEGQKFRASFDYLIPADTALEPGEDVFFLQLGFNDPISASLPQGGGNTVSAGFADIGTLNDGQWRTLEITGTIPPDSTGASMLVVFRDDLPGADPDTFGSGMFIDNVRFEAIEVLEGDYNNDGLVDAADYTLWRDNLGAAPPAEPYVRGDAINLTGERSINFAGDGMNGVTQDDYLVWANGYGAAPASAGVAVPEPASGLLLLVGFASASLRRAGVARRFEAE</sequence>
<evidence type="ECO:0000313" key="2">
    <source>
        <dbReference type="EMBL" id="TWT40688.1"/>
    </source>
</evidence>
<name>A0A5C5VPW9_9BACT</name>
<organism evidence="2 3">
    <name type="scientific">Botrimarina hoheduenensis</name>
    <dbReference type="NCBI Taxonomy" id="2528000"/>
    <lineage>
        <taxon>Bacteria</taxon>
        <taxon>Pseudomonadati</taxon>
        <taxon>Planctomycetota</taxon>
        <taxon>Planctomycetia</taxon>
        <taxon>Pirellulales</taxon>
        <taxon>Lacipirellulaceae</taxon>
        <taxon>Botrimarina</taxon>
    </lineage>
</organism>
<dbReference type="AlphaFoldDB" id="A0A5C5VPW9"/>
<feature type="chain" id="PRO_5022718135" description="PEP-CTERM protein-sorting domain-containing protein" evidence="1">
    <location>
        <begin position="21"/>
        <end position="487"/>
    </location>
</feature>
<keyword evidence="1" id="KW-0732">Signal</keyword>
<gene>
    <name evidence="2" type="ORF">Pla111_33330</name>
</gene>
<protein>
    <recommendedName>
        <fullName evidence="4">PEP-CTERM protein-sorting domain-containing protein</fullName>
    </recommendedName>
</protein>
<evidence type="ECO:0000256" key="1">
    <source>
        <dbReference type="SAM" id="SignalP"/>
    </source>
</evidence>
<proteinExistence type="predicted"/>
<evidence type="ECO:0000313" key="3">
    <source>
        <dbReference type="Proteomes" id="UP000318995"/>
    </source>
</evidence>
<dbReference type="EMBL" id="SJPH01000011">
    <property type="protein sequence ID" value="TWT40688.1"/>
    <property type="molecule type" value="Genomic_DNA"/>
</dbReference>
<evidence type="ECO:0008006" key="4">
    <source>
        <dbReference type="Google" id="ProtNLM"/>
    </source>
</evidence>
<keyword evidence="3" id="KW-1185">Reference proteome</keyword>
<dbReference type="Proteomes" id="UP000318995">
    <property type="component" value="Unassembled WGS sequence"/>
</dbReference>
<accession>A0A5C5VPW9</accession>
<reference evidence="2 3" key="1">
    <citation type="submission" date="2019-02" db="EMBL/GenBank/DDBJ databases">
        <title>Deep-cultivation of Planctomycetes and their phenomic and genomic characterization uncovers novel biology.</title>
        <authorList>
            <person name="Wiegand S."/>
            <person name="Jogler M."/>
            <person name="Boedeker C."/>
            <person name="Pinto D."/>
            <person name="Vollmers J."/>
            <person name="Rivas-Marin E."/>
            <person name="Kohn T."/>
            <person name="Peeters S.H."/>
            <person name="Heuer A."/>
            <person name="Rast P."/>
            <person name="Oberbeckmann S."/>
            <person name="Bunk B."/>
            <person name="Jeske O."/>
            <person name="Meyerdierks A."/>
            <person name="Storesund J.E."/>
            <person name="Kallscheuer N."/>
            <person name="Luecker S."/>
            <person name="Lage O.M."/>
            <person name="Pohl T."/>
            <person name="Merkel B.J."/>
            <person name="Hornburger P."/>
            <person name="Mueller R.-W."/>
            <person name="Bruemmer F."/>
            <person name="Labrenz M."/>
            <person name="Spormann A.M."/>
            <person name="Op Den Camp H."/>
            <person name="Overmann J."/>
            <person name="Amann R."/>
            <person name="Jetten M.S.M."/>
            <person name="Mascher T."/>
            <person name="Medema M.H."/>
            <person name="Devos D.P."/>
            <person name="Kaster A.-K."/>
            <person name="Ovreas L."/>
            <person name="Rohde M."/>
            <person name="Galperin M.Y."/>
            <person name="Jogler C."/>
        </authorList>
    </citation>
    <scope>NUCLEOTIDE SEQUENCE [LARGE SCALE GENOMIC DNA]</scope>
    <source>
        <strain evidence="2 3">Pla111</strain>
    </source>
</reference>
<feature type="signal peptide" evidence="1">
    <location>
        <begin position="1"/>
        <end position="20"/>
    </location>
</feature>